<comment type="caution">
    <text evidence="4">The sequence shown here is derived from an EMBL/GenBank/DDBJ whole genome shotgun (WGS) entry which is preliminary data.</text>
</comment>
<dbReference type="PRINTS" id="PR00078">
    <property type="entry name" value="G3PDHDRGNASE"/>
</dbReference>
<dbReference type="CDD" id="cd05214">
    <property type="entry name" value="GAPDH_I_N"/>
    <property type="match status" value="1"/>
</dbReference>
<feature type="domain" description="Glyceraldehyde 3-phosphate dehydrogenase NAD(P) binding" evidence="3">
    <location>
        <begin position="127"/>
        <end position="288"/>
    </location>
</feature>
<evidence type="ECO:0000313" key="4">
    <source>
        <dbReference type="EMBL" id="GAA3744100.1"/>
    </source>
</evidence>
<dbReference type="SMART" id="SM00846">
    <property type="entry name" value="Gp_dh_N"/>
    <property type="match status" value="1"/>
</dbReference>
<dbReference type="InterPro" id="IPR020828">
    <property type="entry name" value="GlycerAld_3-P_DH_NAD(P)-bd"/>
</dbReference>
<dbReference type="CDD" id="cd18126">
    <property type="entry name" value="GAPDH_I_C"/>
    <property type="match status" value="1"/>
</dbReference>
<name>A0ABP7FRI8_9MICO</name>
<comment type="similarity">
    <text evidence="2">Belongs to the glyceraldehyde-3-phosphate dehydrogenase family.</text>
</comment>
<dbReference type="Pfam" id="PF00044">
    <property type="entry name" value="Gp_dh_N"/>
    <property type="match status" value="1"/>
</dbReference>
<dbReference type="RefSeq" id="WP_344756152.1">
    <property type="nucleotide sequence ID" value="NZ_BAABAE010000003.1"/>
</dbReference>
<dbReference type="InterPro" id="IPR020831">
    <property type="entry name" value="GlycerAld/Erythrose_P_DH"/>
</dbReference>
<dbReference type="InterPro" id="IPR020830">
    <property type="entry name" value="GlycerAld_3-P_DH_AS"/>
</dbReference>
<dbReference type="PROSITE" id="PS00071">
    <property type="entry name" value="GAPDH"/>
    <property type="match status" value="1"/>
</dbReference>
<dbReference type="EMBL" id="BAABAE010000003">
    <property type="protein sequence ID" value="GAA3744100.1"/>
    <property type="molecule type" value="Genomic_DNA"/>
</dbReference>
<dbReference type="Gene3D" id="3.30.360.10">
    <property type="entry name" value="Dihydrodipicolinate Reductase, domain 2"/>
    <property type="match status" value="1"/>
</dbReference>
<dbReference type="SUPFAM" id="SSF51735">
    <property type="entry name" value="NAD(P)-binding Rossmann-fold domains"/>
    <property type="match status" value="1"/>
</dbReference>
<reference evidence="5" key="1">
    <citation type="journal article" date="2019" name="Int. J. Syst. Evol. Microbiol.">
        <title>The Global Catalogue of Microorganisms (GCM) 10K type strain sequencing project: providing services to taxonomists for standard genome sequencing and annotation.</title>
        <authorList>
            <consortium name="The Broad Institute Genomics Platform"/>
            <consortium name="The Broad Institute Genome Sequencing Center for Infectious Disease"/>
            <person name="Wu L."/>
            <person name="Ma J."/>
        </authorList>
    </citation>
    <scope>NUCLEOTIDE SEQUENCE [LARGE SCALE GENOMIC DNA]</scope>
    <source>
        <strain evidence="5">JCM 16949</strain>
    </source>
</reference>
<evidence type="ECO:0000256" key="2">
    <source>
        <dbReference type="RuleBase" id="RU000397"/>
    </source>
</evidence>
<keyword evidence="1" id="KW-0560">Oxidoreductase</keyword>
<evidence type="ECO:0000313" key="5">
    <source>
        <dbReference type="Proteomes" id="UP001501004"/>
    </source>
</evidence>
<proteinExistence type="inferred from homology"/>
<dbReference type="Gene3D" id="3.40.50.720">
    <property type="entry name" value="NAD(P)-binding Rossmann-like Domain"/>
    <property type="match status" value="1"/>
</dbReference>
<dbReference type="InterPro" id="IPR020829">
    <property type="entry name" value="GlycerAld_3-P_DH_cat"/>
</dbReference>
<keyword evidence="5" id="KW-1185">Reference proteome</keyword>
<dbReference type="NCBIfam" id="NF006139">
    <property type="entry name" value="PRK08289.1"/>
    <property type="match status" value="1"/>
</dbReference>
<evidence type="ECO:0000259" key="3">
    <source>
        <dbReference type="SMART" id="SM00846"/>
    </source>
</evidence>
<accession>A0ABP7FRI8</accession>
<dbReference type="PANTHER" id="PTHR43454">
    <property type="entry name" value="GLYCERALDEHYDE-3-PHOSPHATE DEHYDROGENASE"/>
    <property type="match status" value="1"/>
</dbReference>
<evidence type="ECO:0000256" key="1">
    <source>
        <dbReference type="ARBA" id="ARBA00023002"/>
    </source>
</evidence>
<gene>
    <name evidence="4" type="ORF">GCM10022239_19520</name>
</gene>
<dbReference type="SUPFAM" id="SSF55347">
    <property type="entry name" value="Glyceraldehyde-3-phosphate dehydrogenase-like, C-terminal domain"/>
    <property type="match status" value="1"/>
</dbReference>
<dbReference type="Proteomes" id="UP001501004">
    <property type="component" value="Unassembled WGS sequence"/>
</dbReference>
<sequence>MTQDLRAEHDRWNERQALAEAMIPLIGRLYREHGVVTSIYGRRLINQSPVDILKAHRFARKVNETELPIEETFPMLQALAELAPSSASVDLAKLVVRFRDDDRELAAFLRDELASILGSQPGDRAGTDVVLYGFGRIGRLLARILIAHAGNGEGLRLRAIVVRKGSEDDLVKRASLLRRDSIHGPFEGTITVDQDDSTILANGTLIQVIYSDDPATVDYTRYGIRDAIVVDNTGRWRDREGLSQHLRSKGVSRVLLTAPGKGDVKNIVHGINHDTVTADDEMVSAASCTTNAIVPVLKAVHDRYGIAHGHVETVHSYTNDQNLTDNFHKGNRRGRSAPMNMVITQTGAAQAVAKAIPELAGKLTGNAIRVPTPNVSMAILNLGLDREAPVAEVNAYLRGLSLDSALQQQIDFIDSPEVVSSDFVGSHRAGIVDGLATISTGTNLVLYVWYDNEYGYSSQVVRVLEHMASTHPSVLPARSLVAGS</sequence>
<organism evidence="4 5">
    <name type="scientific">Leifsonella bigeumensis</name>
    <dbReference type="NCBI Taxonomy" id="433643"/>
    <lineage>
        <taxon>Bacteria</taxon>
        <taxon>Bacillati</taxon>
        <taxon>Actinomycetota</taxon>
        <taxon>Actinomycetes</taxon>
        <taxon>Micrococcales</taxon>
        <taxon>Microbacteriaceae</taxon>
        <taxon>Leifsonella</taxon>
    </lineage>
</organism>
<dbReference type="Pfam" id="PF02800">
    <property type="entry name" value="Gp_dh_C"/>
    <property type="match status" value="1"/>
</dbReference>
<dbReference type="InterPro" id="IPR036291">
    <property type="entry name" value="NAD(P)-bd_dom_sf"/>
</dbReference>
<protein>
    <submittedName>
        <fullName evidence="4">Glyceraldehyde-3-phosphate dehydrogenase</fullName>
    </submittedName>
</protein>
<dbReference type="PANTHER" id="PTHR43454:SF1">
    <property type="entry name" value="GLYCERALDEHYDE 3-PHOSPHATE DEHYDROGENASE NAD(P) BINDING DOMAIN-CONTAINING PROTEIN"/>
    <property type="match status" value="1"/>
</dbReference>